<reference evidence="3 4" key="1">
    <citation type="submission" date="2020-08" db="EMBL/GenBank/DDBJ databases">
        <authorList>
            <person name="Mo P."/>
        </authorList>
    </citation>
    <scope>NUCLEOTIDE SEQUENCE [LARGE SCALE GENOMIC DNA]</scope>
    <source>
        <strain evidence="3 4">CGMCC 4.1532</strain>
    </source>
</reference>
<dbReference type="EMBL" id="CP060131">
    <property type="protein sequence ID" value="QNG52030.1"/>
    <property type="molecule type" value="Genomic_DNA"/>
</dbReference>
<evidence type="ECO:0008006" key="5">
    <source>
        <dbReference type="Google" id="ProtNLM"/>
    </source>
</evidence>
<keyword evidence="2" id="KW-0732">Signal</keyword>
<evidence type="ECO:0000313" key="4">
    <source>
        <dbReference type="Proteomes" id="UP000515728"/>
    </source>
</evidence>
<dbReference type="AlphaFoldDB" id="A0A7G7MGW9"/>
<evidence type="ECO:0000256" key="2">
    <source>
        <dbReference type="SAM" id="SignalP"/>
    </source>
</evidence>
<feature type="chain" id="PRO_5039135999" description="Heavy-metal-associated domain-containing protein" evidence="2">
    <location>
        <begin position="24"/>
        <end position="315"/>
    </location>
</feature>
<sequence>MNTAAKLSAYGVALALLVTAGWATGTAVGPLTTATAAPSGHGAMPVGEDAGHGDVHSGTVAETATDQPAGLASSRGGYTLTPTDPTPTDGTFSFTVTGPDGTPVTAYDVEHDKRMHLIVVRRDTTGFQHVHPEMAPDGTWTVPLALPAGGSYRAFADFAPSGGEPTTLGVDIAAPGPFEPVEHAPSRTAQVDGYTVELTGDLVPGQASPVALTVSRDGVPVTDLQPYLAAYGHLVALREGDLAYLHVHPDGAPGDGVTPAGPQIEFVAEVPTAGNYRLFLDFQHGDVVRTAEFTVPTGAATDPAAPAHATAGHGH</sequence>
<gene>
    <name evidence="3" type="ORF">H6H00_28825</name>
</gene>
<name>A0A7G7MGW9_9PSEU</name>
<dbReference type="KEGG" id="ppel:H6H00_28825"/>
<feature type="region of interest" description="Disordered" evidence="1">
    <location>
        <begin position="39"/>
        <end position="58"/>
    </location>
</feature>
<protein>
    <recommendedName>
        <fullName evidence="5">Heavy-metal-associated domain-containing protein</fullName>
    </recommendedName>
</protein>
<evidence type="ECO:0000313" key="3">
    <source>
        <dbReference type="EMBL" id="QNG52030.1"/>
    </source>
</evidence>
<evidence type="ECO:0000256" key="1">
    <source>
        <dbReference type="SAM" id="MobiDB-lite"/>
    </source>
</evidence>
<feature type="region of interest" description="Disordered" evidence="1">
    <location>
        <begin position="64"/>
        <end position="89"/>
    </location>
</feature>
<dbReference type="RefSeq" id="WP_185718781.1">
    <property type="nucleotide sequence ID" value="NZ_BAAAWI010000001.1"/>
</dbReference>
<feature type="compositionally biased region" description="Low complexity" evidence="1">
    <location>
        <begin position="76"/>
        <end position="89"/>
    </location>
</feature>
<keyword evidence="4" id="KW-1185">Reference proteome</keyword>
<feature type="signal peptide" evidence="2">
    <location>
        <begin position="1"/>
        <end position="23"/>
    </location>
</feature>
<dbReference type="Proteomes" id="UP000515728">
    <property type="component" value="Chromosome"/>
</dbReference>
<proteinExistence type="predicted"/>
<accession>A0A7G7MGW9</accession>
<organism evidence="3 4">
    <name type="scientific">Pseudonocardia petroleophila</name>
    <dbReference type="NCBI Taxonomy" id="37331"/>
    <lineage>
        <taxon>Bacteria</taxon>
        <taxon>Bacillati</taxon>
        <taxon>Actinomycetota</taxon>
        <taxon>Actinomycetes</taxon>
        <taxon>Pseudonocardiales</taxon>
        <taxon>Pseudonocardiaceae</taxon>
        <taxon>Pseudonocardia</taxon>
    </lineage>
</organism>